<keyword evidence="2" id="KW-0963">Cytoplasm</keyword>
<dbReference type="Pfam" id="PF11701">
    <property type="entry name" value="UNC45-central"/>
    <property type="match status" value="1"/>
</dbReference>
<dbReference type="GO" id="GO:0051879">
    <property type="term" value="F:Hsp90 protein binding"/>
    <property type="evidence" value="ECO:0007669"/>
    <property type="project" value="TreeGrafter"/>
</dbReference>
<accession>A0A1X7QXE4</accession>
<dbReference type="OrthoDB" id="5574718at2759"/>
<comment type="subcellular location">
    <subcellularLocation>
        <location evidence="1">Cytoplasm</location>
    </subcellularLocation>
</comment>
<dbReference type="STRING" id="1789683.A0A1X7QXE4"/>
<proteinExistence type="predicted"/>
<feature type="domain" description="UNC-45/Cro1/She4 central" evidence="3">
    <location>
        <begin position="149"/>
        <end position="293"/>
    </location>
</feature>
<dbReference type="InterPro" id="IPR011989">
    <property type="entry name" value="ARM-like"/>
</dbReference>
<dbReference type="PANTHER" id="PTHR45994">
    <property type="entry name" value="FI21225P1"/>
    <property type="match status" value="1"/>
</dbReference>
<dbReference type="Gene3D" id="1.25.10.100">
    <property type="match status" value="1"/>
</dbReference>
<evidence type="ECO:0000256" key="1">
    <source>
        <dbReference type="ARBA" id="ARBA00004496"/>
    </source>
</evidence>
<dbReference type="PANTHER" id="PTHR45994:SF1">
    <property type="entry name" value="FI21225P1"/>
    <property type="match status" value="1"/>
</dbReference>
<reference evidence="4 5" key="1">
    <citation type="submission" date="2017-04" db="EMBL/GenBank/DDBJ databases">
        <authorList>
            <person name="Afonso C.L."/>
            <person name="Miller P.J."/>
            <person name="Scott M.A."/>
            <person name="Spackman E."/>
            <person name="Goraichik I."/>
            <person name="Dimitrov K.M."/>
            <person name="Suarez D.L."/>
            <person name="Swayne D.E."/>
        </authorList>
    </citation>
    <scope>NUCLEOTIDE SEQUENCE [LARGE SCALE GENOMIC DNA]</scope>
</reference>
<evidence type="ECO:0000259" key="3">
    <source>
        <dbReference type="Pfam" id="PF11701"/>
    </source>
</evidence>
<evidence type="ECO:0000256" key="2">
    <source>
        <dbReference type="ARBA" id="ARBA00022490"/>
    </source>
</evidence>
<keyword evidence="5" id="KW-1185">Reference proteome</keyword>
<dbReference type="InterPro" id="IPR016024">
    <property type="entry name" value="ARM-type_fold"/>
</dbReference>
<dbReference type="InterPro" id="IPR024660">
    <property type="entry name" value="UCS_central_dom"/>
</dbReference>
<dbReference type="Proteomes" id="UP000196158">
    <property type="component" value="Unassembled WGS sequence"/>
</dbReference>
<dbReference type="GO" id="GO:0005737">
    <property type="term" value="C:cytoplasm"/>
    <property type="evidence" value="ECO:0007669"/>
    <property type="project" value="UniProtKB-SubCell"/>
</dbReference>
<dbReference type="EMBL" id="FXLY01000002">
    <property type="protein sequence ID" value="SMN17864.1"/>
    <property type="molecule type" value="Genomic_DNA"/>
</dbReference>
<sequence>MSETLTVDELCKKFEEDLKTPLPAETYKSVIDDLFEEAKNGKITADGDKIRTLVERATKDHSETREYLTKLVMEDPALTFKLFKHADNAVILVRLFDQVEEAEPYLQLLESRISTQSKADFKFTVQSLTALYREFGFDMVNVKVVLRPLLLRILDTESVFDIAMLLALFLDIYEKEFEDEYCKVMEELINEVENGSEEDILTSVVCSLNYTYITMTAACTFVLMTKKLNNLIMARVSKGDDDQFIYRVLDLLSAACIDETIRVFITENYLSMLEQALQNDKFQLQSALVLIKTWSFTKLTNINIQKLADILLTCFLKNSEQKNKQLDVAIEGLAYLSLKTSVKILLRHTPQFIDVVGKVIETPFSYENIYGVLIMLANITCSPTDDNTINKSIRNISDINDMRNPGLSNDINETIIEDPTAVTKFNKESLLDNELLSCFTHFYENYTPGSAKQLMRIIYNLTRTKSHIPRCVEQGSIPSILEFVHTYRADGKFGHDIDLDMSYMRLLAIRSLTQMLIYTDPNVIFHKNSPLDAISCLFELLPVVDTSDLGEDNNIFMKSNEHIKPVDKVEALWSLTNLATMNGSIGEEICKTIATNDDYWECIENLLLDDTMIIQRSALELLCNLMSYPIHVASKIFNFENPQSLHNFNILVKLILLTDVKSQRAVVAVFANSANAIPFIAGELLKKDELIKNCMNIFANQMDDVPLRQRFIMLFYALFENAPSQGEEAMKNFQKILEFKECEKFTKALQVALTRADTDPEFGDVIPAIQARFQKRE</sequence>
<organism evidence="4 5">
    <name type="scientific">Maudiozyma saulgeensis</name>
    <dbReference type="NCBI Taxonomy" id="1789683"/>
    <lineage>
        <taxon>Eukaryota</taxon>
        <taxon>Fungi</taxon>
        <taxon>Dikarya</taxon>
        <taxon>Ascomycota</taxon>
        <taxon>Saccharomycotina</taxon>
        <taxon>Saccharomycetes</taxon>
        <taxon>Saccharomycetales</taxon>
        <taxon>Saccharomycetaceae</taxon>
        <taxon>Maudiozyma</taxon>
    </lineage>
</organism>
<dbReference type="AlphaFoldDB" id="A0A1X7QXE4"/>
<gene>
    <name evidence="4" type="ORF">KASA_0Q02343G</name>
</gene>
<dbReference type="Gene3D" id="1.25.10.10">
    <property type="entry name" value="Leucine-rich Repeat Variant"/>
    <property type="match status" value="1"/>
</dbReference>
<evidence type="ECO:0000313" key="4">
    <source>
        <dbReference type="EMBL" id="SMN17864.1"/>
    </source>
</evidence>
<dbReference type="SUPFAM" id="SSF48371">
    <property type="entry name" value="ARM repeat"/>
    <property type="match status" value="2"/>
</dbReference>
<name>A0A1X7QXE4_9SACH</name>
<evidence type="ECO:0000313" key="5">
    <source>
        <dbReference type="Proteomes" id="UP000196158"/>
    </source>
</evidence>
<protein>
    <submittedName>
        <fullName evidence="4">Similar to Saccharomyces cerevisiae YOR035C SHE4 Protein containing a UCS (UNC-45/CRO1/SHE4) domain, binds to myosin motor domains to regulate myosin function</fullName>
    </submittedName>
</protein>